<dbReference type="InterPro" id="IPR051220">
    <property type="entry name" value="TFA_Chaperone"/>
</dbReference>
<name>A0AA95GPB4_9GAMM</name>
<accession>A0AA95GPB4</accession>
<dbReference type="Pfam" id="PF02413">
    <property type="entry name" value="Caudo_TAP"/>
    <property type="match status" value="1"/>
</dbReference>
<gene>
    <name evidence="1" type="ORF">QE210_11510</name>
</gene>
<dbReference type="RefSeq" id="WP_280624082.1">
    <property type="nucleotide sequence ID" value="NZ_CP123504.1"/>
</dbReference>
<sequence length="185" mass="21651">MFRLFKAYTYTSDTHELLGPCDAYTDETHDILPFHTEKKPIDKKEGFAVVFNEQNQEWEYQEDHRGLVLFDTKSGQSVTLEKLGKVPAYLTPLAPESEFDVWDGEKWVKDVEAETLAKRQQLEGLKQQKLYEATKIITPLQDAVYLDMATEEEKTQLRNWTLYRLNLHRKDISTAPDIDWPIKPE</sequence>
<protein>
    <submittedName>
        <fullName evidence="1">Tail fiber assembly protein</fullName>
    </submittedName>
</protein>
<dbReference type="EMBL" id="CP123504">
    <property type="protein sequence ID" value="WGM00496.1"/>
    <property type="molecule type" value="Genomic_DNA"/>
</dbReference>
<dbReference type="InterPro" id="IPR003458">
    <property type="entry name" value="Phage_T4_Gp38_tail_assem"/>
</dbReference>
<evidence type="ECO:0000313" key="2">
    <source>
        <dbReference type="Proteomes" id="UP001177595"/>
    </source>
</evidence>
<dbReference type="PANTHER" id="PTHR34413">
    <property type="entry name" value="PROPHAGE TAIL FIBER ASSEMBLY PROTEIN HOMOLOG TFAE-RELATED-RELATED"/>
    <property type="match status" value="1"/>
</dbReference>
<reference evidence="1" key="1">
    <citation type="submission" date="2023-04" db="EMBL/GenBank/DDBJ databases">
        <title>Genome dynamics across the evolutionary transition to endosymbiosis.</title>
        <authorList>
            <person name="Siozios S."/>
            <person name="Nadal-Jimenez P."/>
            <person name="Azagi T."/>
            <person name="Sprong H."/>
            <person name="Frost C.L."/>
            <person name="Parratt S.R."/>
            <person name="Taylor G."/>
            <person name="Brettell L."/>
            <person name="Lew K.C."/>
            <person name="Croft L."/>
            <person name="King K.C."/>
            <person name="Brockhurst M.A."/>
            <person name="Hypsa V."/>
            <person name="Novakova E."/>
            <person name="Darby A.C."/>
            <person name="Hurst G.D.D."/>
        </authorList>
    </citation>
    <scope>NUCLEOTIDE SEQUENCE</scope>
    <source>
        <strain evidence="1">APv</strain>
    </source>
</reference>
<organism evidence="1 2">
    <name type="scientific">Arsenophonus nasoniae</name>
    <name type="common">son-killer infecting Nasonia vitripennis</name>
    <dbReference type="NCBI Taxonomy" id="638"/>
    <lineage>
        <taxon>Bacteria</taxon>
        <taxon>Pseudomonadati</taxon>
        <taxon>Pseudomonadota</taxon>
        <taxon>Gammaproteobacteria</taxon>
        <taxon>Enterobacterales</taxon>
        <taxon>Morganellaceae</taxon>
        <taxon>Arsenophonus</taxon>
    </lineage>
</organism>
<dbReference type="AlphaFoldDB" id="A0AA95GPB4"/>
<proteinExistence type="predicted"/>
<dbReference type="PANTHER" id="PTHR34413:SF2">
    <property type="entry name" value="PROPHAGE TAIL FIBER ASSEMBLY PROTEIN HOMOLOG TFAE-RELATED"/>
    <property type="match status" value="1"/>
</dbReference>
<dbReference type="Proteomes" id="UP001177595">
    <property type="component" value="Chromosome"/>
</dbReference>
<evidence type="ECO:0000313" key="1">
    <source>
        <dbReference type="EMBL" id="WGM00496.1"/>
    </source>
</evidence>